<dbReference type="GO" id="GO:0016236">
    <property type="term" value="P:macroautophagy"/>
    <property type="evidence" value="ECO:0007669"/>
    <property type="project" value="InterPro"/>
</dbReference>
<dbReference type="FunFam" id="1.25.10.10:FF:000342">
    <property type="entry name" value="Serine/threonine-protein kinase VPS15"/>
    <property type="match status" value="1"/>
</dbReference>
<dbReference type="SMART" id="SM00320">
    <property type="entry name" value="WD40"/>
    <property type="match status" value="5"/>
</dbReference>
<evidence type="ECO:0000256" key="7">
    <source>
        <dbReference type="ARBA" id="ARBA00022741"/>
    </source>
</evidence>
<accession>A0A7R9PA04</accession>
<evidence type="ECO:0000256" key="10">
    <source>
        <dbReference type="PROSITE-ProRule" id="PRU00221"/>
    </source>
</evidence>
<dbReference type="PANTHER" id="PTHR17583">
    <property type="entry name" value="PHOSPHOINOSITIDE 3-KINASE REGULATORY SUBUNIT 4"/>
    <property type="match status" value="1"/>
</dbReference>
<dbReference type="InterPro" id="IPR055231">
    <property type="entry name" value="2AA_helical"/>
</dbReference>
<dbReference type="GO" id="GO:0034272">
    <property type="term" value="C:phosphatidylinositol 3-kinase complex, class III, type II"/>
    <property type="evidence" value="ECO:0007669"/>
    <property type="project" value="TreeGrafter"/>
</dbReference>
<evidence type="ECO:0000256" key="9">
    <source>
        <dbReference type="ARBA" id="ARBA00022840"/>
    </source>
</evidence>
<feature type="region of interest" description="Disordered" evidence="11">
    <location>
        <begin position="827"/>
        <end position="864"/>
    </location>
</feature>
<dbReference type="Gene3D" id="1.10.510.10">
    <property type="entry name" value="Transferase(Phosphotransferase) domain 1"/>
    <property type="match status" value="1"/>
</dbReference>
<feature type="repeat" description="WD" evidence="10">
    <location>
        <begin position="931"/>
        <end position="963"/>
    </location>
</feature>
<dbReference type="InterPro" id="IPR011989">
    <property type="entry name" value="ARM-like"/>
</dbReference>
<keyword evidence="3" id="KW-0723">Serine/threonine-protein kinase</keyword>
<evidence type="ECO:0000256" key="5">
    <source>
        <dbReference type="ARBA" id="ARBA00022679"/>
    </source>
</evidence>
<evidence type="ECO:0000256" key="2">
    <source>
        <dbReference type="ARBA" id="ARBA00012513"/>
    </source>
</evidence>
<proteinExistence type="predicted"/>
<dbReference type="GO" id="GO:0045324">
    <property type="term" value="P:late endosome to vacuole transport"/>
    <property type="evidence" value="ECO:0007669"/>
    <property type="project" value="InterPro"/>
</dbReference>
<dbReference type="Pfam" id="PF00069">
    <property type="entry name" value="Pkinase"/>
    <property type="match status" value="1"/>
</dbReference>
<dbReference type="EMBL" id="OE183248">
    <property type="protein sequence ID" value="CAD7575483.1"/>
    <property type="molecule type" value="Genomic_DNA"/>
</dbReference>
<keyword evidence="7" id="KW-0547">Nucleotide-binding</keyword>
<dbReference type="GO" id="GO:0004674">
    <property type="term" value="F:protein serine/threonine kinase activity"/>
    <property type="evidence" value="ECO:0007669"/>
    <property type="project" value="UniProtKB-KW"/>
</dbReference>
<evidence type="ECO:0000256" key="1">
    <source>
        <dbReference type="ARBA" id="ARBA00004419"/>
    </source>
</evidence>
<evidence type="ECO:0000256" key="6">
    <source>
        <dbReference type="ARBA" id="ARBA00022737"/>
    </source>
</evidence>
<dbReference type="Pfam" id="PF22956">
    <property type="entry name" value="VPS15-like_hel"/>
    <property type="match status" value="1"/>
</dbReference>
<dbReference type="GO" id="GO:0071561">
    <property type="term" value="C:nucleus-vacuole junction"/>
    <property type="evidence" value="ECO:0007669"/>
    <property type="project" value="TreeGrafter"/>
</dbReference>
<evidence type="ECO:0000259" key="12">
    <source>
        <dbReference type="PROSITE" id="PS50011"/>
    </source>
</evidence>
<keyword evidence="8" id="KW-0418">Kinase</keyword>
<dbReference type="InterPro" id="IPR045162">
    <property type="entry name" value="Vps15-like"/>
</dbReference>
<dbReference type="InterPro" id="IPR011009">
    <property type="entry name" value="Kinase-like_dom_sf"/>
</dbReference>
<dbReference type="GO" id="GO:0005770">
    <property type="term" value="C:late endosome"/>
    <property type="evidence" value="ECO:0007669"/>
    <property type="project" value="TreeGrafter"/>
</dbReference>
<dbReference type="PANTHER" id="PTHR17583:SF0">
    <property type="entry name" value="PHOSPHOINOSITIDE 3-KINASE REGULATORY SUBUNIT 4"/>
    <property type="match status" value="1"/>
</dbReference>
<dbReference type="InterPro" id="IPR008271">
    <property type="entry name" value="Ser/Thr_kinase_AS"/>
</dbReference>
<dbReference type="PROSITE" id="PS50294">
    <property type="entry name" value="WD_REPEATS_REGION"/>
    <property type="match status" value="2"/>
</dbReference>
<dbReference type="SMART" id="SM00220">
    <property type="entry name" value="S_TKc"/>
    <property type="match status" value="1"/>
</dbReference>
<dbReference type="Gene3D" id="2.130.10.10">
    <property type="entry name" value="YVTN repeat-like/Quinoprotein amine dehydrogenase"/>
    <property type="match status" value="2"/>
</dbReference>
<dbReference type="PROSITE" id="PS00108">
    <property type="entry name" value="PROTEIN_KINASE_ST"/>
    <property type="match status" value="1"/>
</dbReference>
<organism evidence="13">
    <name type="scientific">Timema californicum</name>
    <name type="common">California timema</name>
    <name type="synonym">Walking stick</name>
    <dbReference type="NCBI Taxonomy" id="61474"/>
    <lineage>
        <taxon>Eukaryota</taxon>
        <taxon>Metazoa</taxon>
        <taxon>Ecdysozoa</taxon>
        <taxon>Arthropoda</taxon>
        <taxon>Hexapoda</taxon>
        <taxon>Insecta</taxon>
        <taxon>Pterygota</taxon>
        <taxon>Neoptera</taxon>
        <taxon>Polyneoptera</taxon>
        <taxon>Phasmatodea</taxon>
        <taxon>Timematodea</taxon>
        <taxon>Timematoidea</taxon>
        <taxon>Timematidae</taxon>
        <taxon>Timema</taxon>
    </lineage>
</organism>
<comment type="subcellular location">
    <subcellularLocation>
        <location evidence="1">Cytoplasmic vesicle</location>
        <location evidence="1">Autophagosome</location>
    </subcellularLocation>
</comment>
<dbReference type="InterPro" id="IPR015943">
    <property type="entry name" value="WD40/YVTN_repeat-like_dom_sf"/>
</dbReference>
<dbReference type="PROSITE" id="PS50082">
    <property type="entry name" value="WD_REPEATS_2"/>
    <property type="match status" value="2"/>
</dbReference>
<dbReference type="EC" id="2.7.11.1" evidence="2"/>
<dbReference type="SUPFAM" id="SSF50978">
    <property type="entry name" value="WD40 repeat-like"/>
    <property type="match status" value="1"/>
</dbReference>
<keyword evidence="9" id="KW-0067">ATP-binding</keyword>
<sequence length="1324" mass="147793">MGNQLVGIAPSQIFPVEHYLTEHSDMHFDSNLGSTRFFKVARAKTQEGLIVVKVFAIHDPTLPLALHKSRLEEIRSKLNSAVNCLPFQKAVLTDKAGFIMREYVKYSLYDRISTRPFLTNIEKRWIAFQVLYALHQCHKVGVCHGDIKLENIMITSWNWVLLADFASFKPTYLPEDNPADYSYFFDTSRRRTCYIAPERFIKTLNSEITSQLLLPEDTLKKGDLTPAMDIFSAGCALMELFNEGHPPFDFSQLLSYQSGEYNIDKQLDRLEDPGIRVIIHHQAVGQAGGSGLKKDISNIINILIPENQREGEEKSSVDCSEKDEMPTARVEGLVIITSLVTSCIRGLRHCTSKFHCLDILLELSAHTSDETILDRILPYIFYLVHDPFPRVRVRAIQTLTKCLALVKNVPCSDANVFPEYVLPSLAPVVNDEVVIVRAAYAENIAQLAETALRFLEHCQVTSALQGDSPRTSYETELQTLHEMIQQIVATLLTDPQNLVKQTLMENGITKLCVFFGKQKANDVLLSHMITFLNDKEDKQLRGSFFDCIVGVAAYVGWHSSPILTPLLQQGLTDVEEFVTMKAINAMTALTELGLLNKSALYDLLNETTCFLVHPNLWVRQAIVGFVSAMSRTLNMVDVQCKVMAALQPYLYHPLIQVDKEMLLLNALGPPIPRVVYDSVIKCPDIDLLLQTLKDRQRARADIRAGHVSQYIEPPVVLRNLFRRLTSEGMTDAVEDLVLLQARHLKKIQVYSNILDGKTGGYKADGKIELSNLKTPLPCHTIPLLPLNMTKTEITAALQARKNQRLKKVSAQDSHIGTMNEEWQHMFGTTDQHSPSPRLSDTGSISPPGGSMVGDPHVSPQRSFDTDHSLHEHSYIQYRFAPCRLELRQLAQRKQELHSIAVKGREWTEQAAWRPALPPPGWRLRGSLVAHLHEHRGAINRLAAIPETPLFASCSSDGYIRIWDCGKMEGRNIANRSRQVYNRQAGALIGLTVCENNQSLASASQSGSVFVLRIEANSNKMSVTHSRQLDLQDDGCAVDVNYFDSGSQSVLVYATMYGSIVGWDLRSPGTAWKLDNDLKHGVITSFCLDAHQSWLTIGTSSGFHICWDLRFQLPISTIIHPTGGELRSDRIFFSHTGARVRKVICHPTEQSLVLSSVQGNNEISMWNLETQFRQAVLWASNAPPLSLSEVSSHSVNAMYASSIDRVPFLFAGGTDMRLRYWDLDSPSGSYLAIPAANDTLNMATLAYKSRLIDGTNVVQEVQLKQRSGGGSGSMGSQRGGEESPRPGPDQPQAGHHDGISEIAMCQASQCFLLSGSRDGVIKVWK</sequence>
<reference evidence="13" key="1">
    <citation type="submission" date="2020-11" db="EMBL/GenBank/DDBJ databases">
        <authorList>
            <person name="Tran Van P."/>
        </authorList>
    </citation>
    <scope>NUCLEOTIDE SEQUENCE</scope>
</reference>
<keyword evidence="6" id="KW-0677">Repeat</keyword>
<evidence type="ECO:0000256" key="3">
    <source>
        <dbReference type="ARBA" id="ARBA00022527"/>
    </source>
</evidence>
<feature type="compositionally biased region" description="Polar residues" evidence="11">
    <location>
        <begin position="827"/>
        <end position="844"/>
    </location>
</feature>
<keyword evidence="4 10" id="KW-0853">WD repeat</keyword>
<feature type="domain" description="Protein kinase" evidence="12">
    <location>
        <begin position="26"/>
        <end position="328"/>
    </location>
</feature>
<dbReference type="SUPFAM" id="SSF56112">
    <property type="entry name" value="Protein kinase-like (PK-like)"/>
    <property type="match status" value="1"/>
</dbReference>
<evidence type="ECO:0000256" key="11">
    <source>
        <dbReference type="SAM" id="MobiDB-lite"/>
    </source>
</evidence>
<dbReference type="GO" id="GO:0006623">
    <property type="term" value="P:protein targeting to vacuole"/>
    <property type="evidence" value="ECO:0007669"/>
    <property type="project" value="TreeGrafter"/>
</dbReference>
<dbReference type="Pfam" id="PF00400">
    <property type="entry name" value="WD40"/>
    <property type="match status" value="2"/>
</dbReference>
<dbReference type="SUPFAM" id="SSF48371">
    <property type="entry name" value="ARM repeat"/>
    <property type="match status" value="1"/>
</dbReference>
<dbReference type="GO" id="GO:0005524">
    <property type="term" value="F:ATP binding"/>
    <property type="evidence" value="ECO:0007669"/>
    <property type="project" value="UniProtKB-KW"/>
</dbReference>
<dbReference type="InterPro" id="IPR000719">
    <property type="entry name" value="Prot_kinase_dom"/>
</dbReference>
<dbReference type="InterPro" id="IPR036322">
    <property type="entry name" value="WD40_repeat_dom_sf"/>
</dbReference>
<feature type="repeat" description="WD" evidence="10">
    <location>
        <begin position="1291"/>
        <end position="1324"/>
    </location>
</feature>
<dbReference type="PROSITE" id="PS50011">
    <property type="entry name" value="PROTEIN_KINASE_DOM"/>
    <property type="match status" value="1"/>
</dbReference>
<dbReference type="Gene3D" id="1.25.10.10">
    <property type="entry name" value="Leucine-rich Repeat Variant"/>
    <property type="match status" value="2"/>
</dbReference>
<dbReference type="GO" id="GO:0005776">
    <property type="term" value="C:autophagosome"/>
    <property type="evidence" value="ECO:0007669"/>
    <property type="project" value="UniProtKB-SubCell"/>
</dbReference>
<gene>
    <name evidence="13" type="ORF">TCMB3V08_LOCUS8074</name>
</gene>
<dbReference type="GO" id="GO:0034271">
    <property type="term" value="C:phosphatidylinositol 3-kinase complex, class III, type I"/>
    <property type="evidence" value="ECO:0007669"/>
    <property type="project" value="TreeGrafter"/>
</dbReference>
<protein>
    <recommendedName>
        <fullName evidence="2">non-specific serine/threonine protein kinase</fullName>
        <ecNumber evidence="2">2.7.11.1</ecNumber>
    </recommendedName>
</protein>
<evidence type="ECO:0000256" key="8">
    <source>
        <dbReference type="ARBA" id="ARBA00022777"/>
    </source>
</evidence>
<keyword evidence="5" id="KW-0808">Transferase</keyword>
<evidence type="ECO:0000256" key="4">
    <source>
        <dbReference type="ARBA" id="ARBA00022574"/>
    </source>
</evidence>
<name>A0A7R9PA04_TIMCA</name>
<feature type="region of interest" description="Disordered" evidence="11">
    <location>
        <begin position="1263"/>
        <end position="1296"/>
    </location>
</feature>
<dbReference type="InterPro" id="IPR001680">
    <property type="entry name" value="WD40_rpt"/>
</dbReference>
<dbReference type="InterPro" id="IPR016024">
    <property type="entry name" value="ARM-type_fold"/>
</dbReference>
<evidence type="ECO:0000313" key="13">
    <source>
        <dbReference type="EMBL" id="CAD7575483.1"/>
    </source>
</evidence>
<dbReference type="CDD" id="cd13980">
    <property type="entry name" value="STKc_Vps15"/>
    <property type="match status" value="1"/>
</dbReference>